<dbReference type="InParanoid" id="A2FN63"/>
<dbReference type="EMBL" id="DS113899">
    <property type="protein sequence ID" value="EAX93663.1"/>
    <property type="molecule type" value="Genomic_DNA"/>
</dbReference>
<dbReference type="KEGG" id="tva:4751386"/>
<dbReference type="AlphaFoldDB" id="A2FN63"/>
<organism evidence="1 2">
    <name type="scientific">Trichomonas vaginalis (strain ATCC PRA-98 / G3)</name>
    <dbReference type="NCBI Taxonomy" id="412133"/>
    <lineage>
        <taxon>Eukaryota</taxon>
        <taxon>Metamonada</taxon>
        <taxon>Parabasalia</taxon>
        <taxon>Trichomonadida</taxon>
        <taxon>Trichomonadidae</taxon>
        <taxon>Trichomonas</taxon>
    </lineage>
</organism>
<name>A2FN63_TRIV3</name>
<gene>
    <name evidence="1" type="ORF">TVAG_091980</name>
</gene>
<keyword evidence="2" id="KW-1185">Reference proteome</keyword>
<proteinExistence type="predicted"/>
<accession>A2FN63</accession>
<dbReference type="Proteomes" id="UP000001542">
    <property type="component" value="Unassembled WGS sequence"/>
</dbReference>
<protein>
    <submittedName>
        <fullName evidence="1">Uncharacterized protein</fullName>
    </submittedName>
</protein>
<reference evidence="1" key="1">
    <citation type="submission" date="2006-10" db="EMBL/GenBank/DDBJ databases">
        <authorList>
            <person name="Amadeo P."/>
            <person name="Zhao Q."/>
            <person name="Wortman J."/>
            <person name="Fraser-Liggett C."/>
            <person name="Carlton J."/>
        </authorList>
    </citation>
    <scope>NUCLEOTIDE SEQUENCE</scope>
    <source>
        <strain evidence="1">G3</strain>
    </source>
</reference>
<dbReference type="PANTHER" id="PTHR24182">
    <property type="entry name" value="ANKYRIN REPEAT AND SOCS BOX CONTAINING 4"/>
    <property type="match status" value="1"/>
</dbReference>
<dbReference type="PANTHER" id="PTHR24182:SF13">
    <property type="entry name" value="LD18443P"/>
    <property type="match status" value="1"/>
</dbReference>
<reference evidence="1" key="2">
    <citation type="journal article" date="2007" name="Science">
        <title>Draft genome sequence of the sexually transmitted pathogen Trichomonas vaginalis.</title>
        <authorList>
            <person name="Carlton J.M."/>
            <person name="Hirt R.P."/>
            <person name="Silva J.C."/>
            <person name="Delcher A.L."/>
            <person name="Schatz M."/>
            <person name="Zhao Q."/>
            <person name="Wortman J.R."/>
            <person name="Bidwell S.L."/>
            <person name="Alsmark U.C.M."/>
            <person name="Besteiro S."/>
            <person name="Sicheritz-Ponten T."/>
            <person name="Noel C.J."/>
            <person name="Dacks J.B."/>
            <person name="Foster P.G."/>
            <person name="Simillion C."/>
            <person name="Van de Peer Y."/>
            <person name="Miranda-Saavedra D."/>
            <person name="Barton G.J."/>
            <person name="Westrop G.D."/>
            <person name="Mueller S."/>
            <person name="Dessi D."/>
            <person name="Fiori P.L."/>
            <person name="Ren Q."/>
            <person name="Paulsen I."/>
            <person name="Zhang H."/>
            <person name="Bastida-Corcuera F.D."/>
            <person name="Simoes-Barbosa A."/>
            <person name="Brown M.T."/>
            <person name="Hayes R.D."/>
            <person name="Mukherjee M."/>
            <person name="Okumura C.Y."/>
            <person name="Schneider R."/>
            <person name="Smith A.J."/>
            <person name="Vanacova S."/>
            <person name="Villalvazo M."/>
            <person name="Haas B.J."/>
            <person name="Pertea M."/>
            <person name="Feldblyum T.V."/>
            <person name="Utterback T.R."/>
            <person name="Shu C.L."/>
            <person name="Osoegawa K."/>
            <person name="de Jong P.J."/>
            <person name="Hrdy I."/>
            <person name="Horvathova L."/>
            <person name="Zubacova Z."/>
            <person name="Dolezal P."/>
            <person name="Malik S.B."/>
            <person name="Logsdon J.M. Jr."/>
            <person name="Henze K."/>
            <person name="Gupta A."/>
            <person name="Wang C.C."/>
            <person name="Dunne R.L."/>
            <person name="Upcroft J.A."/>
            <person name="Upcroft P."/>
            <person name="White O."/>
            <person name="Salzberg S.L."/>
            <person name="Tang P."/>
            <person name="Chiu C.-H."/>
            <person name="Lee Y.-S."/>
            <person name="Embley T.M."/>
            <person name="Coombs G.H."/>
            <person name="Mottram J.C."/>
            <person name="Tachezy J."/>
            <person name="Fraser-Liggett C.M."/>
            <person name="Johnson P.J."/>
        </authorList>
    </citation>
    <scope>NUCLEOTIDE SEQUENCE [LARGE SCALE GENOMIC DNA]</scope>
    <source>
        <strain evidence="1">G3</strain>
    </source>
</reference>
<dbReference type="VEuPathDB" id="TrichDB:TVAGG3_0585250"/>
<dbReference type="VEuPathDB" id="TrichDB:TVAG_467370"/>
<evidence type="ECO:0000313" key="1">
    <source>
        <dbReference type="EMBL" id="EAX93663.1"/>
    </source>
</evidence>
<sequence>MSDQDTHPNKFSELRSKYKYHIDLYNALYQLKTENEEEINKIYKMLKTELIDSKKCLPHTIVNDIFCIILFNNRYTKAYLSLAKLIYDNYQLNEDITQEQSVRYIFYKEYGIKLNKSDNFETLILEDLSFQREDTIYRAIMCKT</sequence>
<evidence type="ECO:0000313" key="2">
    <source>
        <dbReference type="Proteomes" id="UP000001542"/>
    </source>
</evidence>